<evidence type="ECO:0000313" key="3">
    <source>
        <dbReference type="Proteomes" id="UP000184600"/>
    </source>
</evidence>
<dbReference type="Proteomes" id="UP000184600">
    <property type="component" value="Unassembled WGS sequence"/>
</dbReference>
<keyword evidence="3" id="KW-1185">Reference proteome</keyword>
<feature type="chain" id="PRO_5012071091" evidence="1">
    <location>
        <begin position="26"/>
        <end position="230"/>
    </location>
</feature>
<evidence type="ECO:0000256" key="1">
    <source>
        <dbReference type="SAM" id="SignalP"/>
    </source>
</evidence>
<keyword evidence="1" id="KW-0732">Signal</keyword>
<dbReference type="RefSeq" id="WP_073584009.1">
    <property type="nucleotide sequence ID" value="NZ_FRFG01000036.1"/>
</dbReference>
<dbReference type="EMBL" id="FRFG01000036">
    <property type="protein sequence ID" value="SHO57251.1"/>
    <property type="molecule type" value="Genomic_DNA"/>
</dbReference>
<organism evidence="2 3">
    <name type="scientific">Vibrio quintilis</name>
    <dbReference type="NCBI Taxonomy" id="1117707"/>
    <lineage>
        <taxon>Bacteria</taxon>
        <taxon>Pseudomonadati</taxon>
        <taxon>Pseudomonadota</taxon>
        <taxon>Gammaproteobacteria</taxon>
        <taxon>Vibrionales</taxon>
        <taxon>Vibrionaceae</taxon>
        <taxon>Vibrio</taxon>
    </lineage>
</organism>
<name>A0A1M7YXA2_9VIBR</name>
<feature type="signal peptide" evidence="1">
    <location>
        <begin position="1"/>
        <end position="25"/>
    </location>
</feature>
<reference evidence="3" key="1">
    <citation type="submission" date="2016-12" db="EMBL/GenBank/DDBJ databases">
        <authorList>
            <person name="Rodrigo-Torres L."/>
            <person name="Arahal R.D."/>
            <person name="Lucena T."/>
        </authorList>
    </citation>
    <scope>NUCLEOTIDE SEQUENCE [LARGE SCALE GENOMIC DNA]</scope>
</reference>
<gene>
    <name evidence="2" type="ORF">VQ7734_03020</name>
</gene>
<accession>A0A1M7YXA2</accession>
<dbReference type="STRING" id="1117707.VQ7734_03020"/>
<sequence length="230" mass="25205">MNMKKSLVLSLSGCLFLLAGGTASASVPYNGPELLIRNPESPPVGTVRVANLGETLVEKGKVAMEKMLIVKKDIKISNYTVTATAYKQLGHDKKHTFFLPYGVSKAKSADEVEALSVSKKAGNNVCIITRHGKQNCAKGDFIKKDVGSDRGENIVRTLAYNGHKEGQKISIRYREYIDSTAVPIAANSITFDLSKSNIITYKGAKIKVIEAGKKQLKYKLLHNFDKIEDE</sequence>
<evidence type="ECO:0000313" key="2">
    <source>
        <dbReference type="EMBL" id="SHO57251.1"/>
    </source>
</evidence>
<dbReference type="AlphaFoldDB" id="A0A1M7YXA2"/>
<proteinExistence type="predicted"/>
<protein>
    <submittedName>
        <fullName evidence="2">Uncharacterized protein</fullName>
    </submittedName>
</protein>